<dbReference type="Proteomes" id="UP000681794">
    <property type="component" value="Chromosome"/>
</dbReference>
<name>A0ACD1E1D4_9MICO</name>
<dbReference type="EMBL" id="CP076544">
    <property type="protein sequence ID" value="QWS32666.1"/>
    <property type="molecule type" value="Genomic_DNA"/>
</dbReference>
<proteinExistence type="predicted"/>
<evidence type="ECO:0000313" key="1">
    <source>
        <dbReference type="EMBL" id="QWS32666.1"/>
    </source>
</evidence>
<accession>A0ACD1E1D4</accession>
<protein>
    <submittedName>
        <fullName evidence="1">Uncharacterized protein</fullName>
    </submittedName>
</protein>
<keyword evidence="2" id="KW-1185">Reference proteome</keyword>
<reference evidence="1" key="1">
    <citation type="submission" date="2021-06" db="EMBL/GenBank/DDBJ databases">
        <authorList>
            <person name="Ellington A.J."/>
            <person name="Bryan N.C."/>
            <person name="Christner B.C."/>
            <person name="Reisch C.R."/>
        </authorList>
    </citation>
    <scope>NUCLEOTIDE SEQUENCE</scope>
    <source>
        <strain evidence="1">L6-1</strain>
    </source>
</reference>
<evidence type="ECO:0000313" key="2">
    <source>
        <dbReference type="Proteomes" id="UP000681794"/>
    </source>
</evidence>
<sequence length="251" mass="25138">MHSTPPSTVSRAASPVDPARSTGRSHPAGPVRPTTAMPPLVRITTALTGAVLVGVATSFGQAVPAIASLSNAAGPWFVVAVPLVLAAGVGRLRVGGTRPGRPRLRTAAAMVLGVVLLELMHIGYWAATNLRGYVDSLSWTNFWVVMALPAGLLAGAVAVAVRSVDGRWRGAAAGVTAAVLVGEGVRALLQVADTTGTVPWVVEIVVGIAVLVAGVVVARTPVGRVLALGTGVVGTAGVLAVYLAFGAIGAS</sequence>
<gene>
    <name evidence="1" type="ORF">KM842_10255</name>
</gene>
<organism evidence="1 2">
    <name type="scientific">Curtobacterium aetherium</name>
    <dbReference type="NCBI Taxonomy" id="2841594"/>
    <lineage>
        <taxon>Bacteria</taxon>
        <taxon>Bacillati</taxon>
        <taxon>Actinomycetota</taxon>
        <taxon>Actinomycetes</taxon>
        <taxon>Micrococcales</taxon>
        <taxon>Microbacteriaceae</taxon>
        <taxon>Curtobacterium</taxon>
    </lineage>
</organism>